<dbReference type="PATRIC" id="fig|442.7.peg.3447"/>
<dbReference type="EMBL" id="LHZB01000118">
    <property type="protein sequence ID" value="KXV00147.1"/>
    <property type="molecule type" value="Genomic_DNA"/>
</dbReference>
<name>A0A149QSQ4_9PROT</name>
<evidence type="ECO:0000313" key="1">
    <source>
        <dbReference type="EMBL" id="KXV00147.1"/>
    </source>
</evidence>
<dbReference type="Proteomes" id="UP000075573">
    <property type="component" value="Unassembled WGS sequence"/>
</dbReference>
<sequence>MGWITPGEGVLMQVGSDNTLSAVKSYDSLTAMDTNGDQQISGSDSSWSSLRLLTTDSLGADKLITLSQAGVEGISLQASPEYRYDNGNLISSQSVVDLDGGKYGMAADVTFKGQTVNTEQFVSDFKNSIKQTLSNAANSILKDYQNNVSATTASNTVLSFYKDDTTTTPSTGSYLTDIGDHSKIALPAIFSHGGA</sequence>
<protein>
    <submittedName>
        <fullName evidence="1">Uncharacterized protein</fullName>
    </submittedName>
</protein>
<comment type="caution">
    <text evidence="1">The sequence shown here is derived from an EMBL/GenBank/DDBJ whole genome shotgun (WGS) entry which is preliminary data.</text>
</comment>
<reference evidence="1 2" key="1">
    <citation type="submission" date="2015-06" db="EMBL/GenBank/DDBJ databases">
        <title>Improved classification and identification of acetic acid bacteria using matrix-assisted laser desorption/ionization time-of-flight mass spectrometry; Gluconobacter nephelii and Gluconobacter uchimurae are later heterotypic synonyms of Gluconobacter japonicus and Gluconobacter oxydans, respectively.</title>
        <authorList>
            <person name="Li L."/>
            <person name="Cleenwerck I."/>
            <person name="De Vuyst L."/>
            <person name="Vandamme P."/>
        </authorList>
    </citation>
    <scope>NUCLEOTIDE SEQUENCE [LARGE SCALE GENOMIC DNA]</scope>
    <source>
        <strain evidence="1 2">LMG 1764</strain>
    </source>
</reference>
<organism evidence="1 2">
    <name type="scientific">Gluconobacter potus</name>
    <dbReference type="NCBI Taxonomy" id="2724927"/>
    <lineage>
        <taxon>Bacteria</taxon>
        <taxon>Pseudomonadati</taxon>
        <taxon>Pseudomonadota</taxon>
        <taxon>Alphaproteobacteria</taxon>
        <taxon>Acetobacterales</taxon>
        <taxon>Acetobacteraceae</taxon>
        <taxon>Gluconobacter</taxon>
    </lineage>
</organism>
<evidence type="ECO:0000313" key="2">
    <source>
        <dbReference type="Proteomes" id="UP000075573"/>
    </source>
</evidence>
<gene>
    <name evidence="1" type="ORF">AD929_13165</name>
</gene>
<dbReference type="AlphaFoldDB" id="A0A149QSQ4"/>
<accession>A0A149QSQ4</accession>
<proteinExistence type="predicted"/>